<feature type="compositionally biased region" description="Gly residues" evidence="1">
    <location>
        <begin position="401"/>
        <end position="415"/>
    </location>
</feature>
<dbReference type="RefSeq" id="WP_253888401.1">
    <property type="nucleotide sequence ID" value="NZ_BAAAVB010000005.1"/>
</dbReference>
<feature type="compositionally biased region" description="Polar residues" evidence="1">
    <location>
        <begin position="351"/>
        <end position="364"/>
    </location>
</feature>
<feature type="transmembrane region" description="Helical" evidence="2">
    <location>
        <begin position="142"/>
        <end position="161"/>
    </location>
</feature>
<dbReference type="InterPro" id="IPR046675">
    <property type="entry name" value="DUF6545"/>
</dbReference>
<feature type="transmembrane region" description="Helical" evidence="2">
    <location>
        <begin position="70"/>
        <end position="92"/>
    </location>
</feature>
<dbReference type="InterPro" id="IPR050039">
    <property type="entry name" value="MAB_1171c-like"/>
</dbReference>
<comment type="caution">
    <text evidence="4">The sequence shown here is derived from an EMBL/GenBank/DDBJ whole genome shotgun (WGS) entry which is preliminary data.</text>
</comment>
<feature type="region of interest" description="Disordered" evidence="1">
    <location>
        <begin position="334"/>
        <end position="448"/>
    </location>
</feature>
<feature type="transmembrane region" description="Helical" evidence="2">
    <location>
        <begin position="104"/>
        <end position="122"/>
    </location>
</feature>
<evidence type="ECO:0000256" key="2">
    <source>
        <dbReference type="SAM" id="Phobius"/>
    </source>
</evidence>
<feature type="domain" description="DUF6545" evidence="3">
    <location>
        <begin position="247"/>
        <end position="348"/>
    </location>
</feature>
<reference evidence="4 5" key="1">
    <citation type="submission" date="2022-06" db="EMBL/GenBank/DDBJ databases">
        <title>Genomic Encyclopedia of Archaeal and Bacterial Type Strains, Phase II (KMG-II): from individual species to whole genera.</title>
        <authorList>
            <person name="Goeker M."/>
        </authorList>
    </citation>
    <scope>NUCLEOTIDE SEQUENCE [LARGE SCALE GENOMIC DNA]</scope>
    <source>
        <strain evidence="4 5">DSM 44255</strain>
    </source>
</reference>
<name>A0ABT1IFP5_9PSEU</name>
<feature type="transmembrane region" description="Helical" evidence="2">
    <location>
        <begin position="6"/>
        <end position="25"/>
    </location>
</feature>
<organism evidence="4 5">
    <name type="scientific">Actinokineospora diospyrosa</name>
    <dbReference type="NCBI Taxonomy" id="103728"/>
    <lineage>
        <taxon>Bacteria</taxon>
        <taxon>Bacillati</taxon>
        <taxon>Actinomycetota</taxon>
        <taxon>Actinomycetes</taxon>
        <taxon>Pseudonocardiales</taxon>
        <taxon>Pseudonocardiaceae</taxon>
        <taxon>Actinokineospora</taxon>
    </lineage>
</organism>
<proteinExistence type="predicted"/>
<protein>
    <recommendedName>
        <fullName evidence="3">DUF6545 domain-containing protein</fullName>
    </recommendedName>
</protein>
<feature type="compositionally biased region" description="Low complexity" evidence="1">
    <location>
        <begin position="338"/>
        <end position="347"/>
    </location>
</feature>
<feature type="transmembrane region" description="Helical" evidence="2">
    <location>
        <begin position="219"/>
        <end position="237"/>
    </location>
</feature>
<dbReference type="EMBL" id="JAMTCO010000009">
    <property type="protein sequence ID" value="MCP2271460.1"/>
    <property type="molecule type" value="Genomic_DNA"/>
</dbReference>
<keyword evidence="2" id="KW-0812">Transmembrane</keyword>
<dbReference type="Proteomes" id="UP001205185">
    <property type="component" value="Unassembled WGS sequence"/>
</dbReference>
<keyword evidence="2" id="KW-0472">Membrane</keyword>
<gene>
    <name evidence="4" type="ORF">LV75_003974</name>
</gene>
<accession>A0ABT1IFP5</accession>
<feature type="transmembrane region" description="Helical" evidence="2">
    <location>
        <begin position="182"/>
        <end position="199"/>
    </location>
</feature>
<dbReference type="Pfam" id="PF20182">
    <property type="entry name" value="DUF6545"/>
    <property type="match status" value="1"/>
</dbReference>
<evidence type="ECO:0000313" key="5">
    <source>
        <dbReference type="Proteomes" id="UP001205185"/>
    </source>
</evidence>
<evidence type="ECO:0000259" key="3">
    <source>
        <dbReference type="Pfam" id="PF20182"/>
    </source>
</evidence>
<keyword evidence="2" id="KW-1133">Transmembrane helix</keyword>
<dbReference type="NCBIfam" id="NF042915">
    <property type="entry name" value="MAB_1171c_fam"/>
    <property type="match status" value="1"/>
</dbReference>
<feature type="compositionally biased region" description="Low complexity" evidence="1">
    <location>
        <begin position="416"/>
        <end position="427"/>
    </location>
</feature>
<keyword evidence="5" id="KW-1185">Reference proteome</keyword>
<sequence>MNGVLYPLCASLAWVSLLFKLPGLLRRDRGAAAVAVGFFYLFMALTFTISDPRVWAALDRVMGVPNLALVLSQGSVMGVAASQLAALTHWDLEPDRARPLVRRRIWAFGAVFAAMVALFAAADLTEEDTTTAAVRFAGHGVYSVYLMLYVTAFAVTEYLIVVRCLRYARAVAGTWLRRGLRLAATGALGGLVYAAARYADVVARPLGLDPQRWEVVAQLGAGLGAICTLIGWSLPGWGPQVRWLRSWWRAHRAYSALYPLWAALMAANPGLALDRAAGRWAMRDLDFRLHRRVIEIQDGLRWLRPPHDDNVAAADADLRAHFTAMAIAESLTERAAGRARGASASERTGSETTSGRAGSETTNEPVGGAPATERAGGAPASGRVGEEPASEPVGGETAGEQAGGAPAGERAGGASAGEVVGGISAAETVGGTPGRSVATTPVTEPPPQETDAAWLVRVARAFADLDQHPVR</sequence>
<evidence type="ECO:0000256" key="1">
    <source>
        <dbReference type="SAM" id="MobiDB-lite"/>
    </source>
</evidence>
<evidence type="ECO:0000313" key="4">
    <source>
        <dbReference type="EMBL" id="MCP2271460.1"/>
    </source>
</evidence>
<feature type="transmembrane region" description="Helical" evidence="2">
    <location>
        <begin position="32"/>
        <end position="50"/>
    </location>
</feature>